<evidence type="ECO:0000313" key="6">
    <source>
        <dbReference type="EMBL" id="OGL79380.1"/>
    </source>
</evidence>
<feature type="binding site" evidence="5">
    <location>
        <position position="205"/>
    </location>
    <ligand>
        <name>Mg(2+)</name>
        <dbReference type="ChEBI" id="CHEBI:18420"/>
        <label>1</label>
        <note>catalytic</note>
    </ligand>
</feature>
<accession>A0A1F7UM76</accession>
<dbReference type="Proteomes" id="UP000176604">
    <property type="component" value="Unassembled WGS sequence"/>
</dbReference>
<dbReference type="PANTHER" id="PTHR20854:SF4">
    <property type="entry name" value="INOSITOL-1-MONOPHOSPHATASE-RELATED"/>
    <property type="match status" value="1"/>
</dbReference>
<feature type="binding site" evidence="5">
    <location>
        <position position="83"/>
    </location>
    <ligand>
        <name>Mg(2+)</name>
        <dbReference type="ChEBI" id="CHEBI:18420"/>
        <label>1</label>
        <note>catalytic</note>
    </ligand>
</feature>
<feature type="binding site" evidence="5">
    <location>
        <position position="80"/>
    </location>
    <ligand>
        <name>Mg(2+)</name>
        <dbReference type="ChEBI" id="CHEBI:18420"/>
        <label>1</label>
        <note>catalytic</note>
    </ligand>
</feature>
<keyword evidence="3" id="KW-0378">Hydrolase</keyword>
<evidence type="ECO:0000256" key="5">
    <source>
        <dbReference type="PIRSR" id="PIRSR600760-2"/>
    </source>
</evidence>
<protein>
    <recommendedName>
        <fullName evidence="8">Inositol-1-monophosphatase</fullName>
    </recommendedName>
</protein>
<dbReference type="PANTHER" id="PTHR20854">
    <property type="entry name" value="INOSITOL MONOPHOSPHATASE"/>
    <property type="match status" value="1"/>
</dbReference>
<dbReference type="PROSITE" id="PS00629">
    <property type="entry name" value="IMP_1"/>
    <property type="match status" value="1"/>
</dbReference>
<comment type="cofactor">
    <cofactor evidence="1 5">
        <name>Mg(2+)</name>
        <dbReference type="ChEBI" id="CHEBI:18420"/>
    </cofactor>
</comment>
<keyword evidence="2 5" id="KW-0479">Metal-binding</keyword>
<evidence type="ECO:0008006" key="8">
    <source>
        <dbReference type="Google" id="ProtNLM"/>
    </source>
</evidence>
<proteinExistence type="predicted"/>
<dbReference type="Gene3D" id="3.30.540.10">
    <property type="entry name" value="Fructose-1,6-Bisphosphatase, subunit A, domain 1"/>
    <property type="match status" value="1"/>
</dbReference>
<comment type="caution">
    <text evidence="6">The sequence shown here is derived from an EMBL/GenBank/DDBJ whole genome shotgun (WGS) entry which is preliminary data.</text>
</comment>
<evidence type="ECO:0000256" key="2">
    <source>
        <dbReference type="ARBA" id="ARBA00022723"/>
    </source>
</evidence>
<evidence type="ECO:0000256" key="3">
    <source>
        <dbReference type="ARBA" id="ARBA00022801"/>
    </source>
</evidence>
<evidence type="ECO:0000313" key="7">
    <source>
        <dbReference type="Proteomes" id="UP000176604"/>
    </source>
</evidence>
<dbReference type="GO" id="GO:0008934">
    <property type="term" value="F:inositol monophosphate 1-phosphatase activity"/>
    <property type="evidence" value="ECO:0007669"/>
    <property type="project" value="TreeGrafter"/>
</dbReference>
<keyword evidence="4 5" id="KW-0460">Magnesium</keyword>
<dbReference type="GO" id="GO:0006020">
    <property type="term" value="P:inositol metabolic process"/>
    <property type="evidence" value="ECO:0007669"/>
    <property type="project" value="TreeGrafter"/>
</dbReference>
<name>A0A1F7UM76_9BACT</name>
<dbReference type="STRING" id="1802397.A3J43_01495"/>
<dbReference type="InterPro" id="IPR000760">
    <property type="entry name" value="Inositol_monophosphatase-like"/>
</dbReference>
<evidence type="ECO:0000256" key="4">
    <source>
        <dbReference type="ARBA" id="ARBA00022842"/>
    </source>
</evidence>
<dbReference type="PRINTS" id="PR00377">
    <property type="entry name" value="IMPHPHTASES"/>
</dbReference>
<reference evidence="6 7" key="1">
    <citation type="journal article" date="2016" name="Nat. Commun.">
        <title>Thousands of microbial genomes shed light on interconnected biogeochemical processes in an aquifer system.</title>
        <authorList>
            <person name="Anantharaman K."/>
            <person name="Brown C.T."/>
            <person name="Hug L.A."/>
            <person name="Sharon I."/>
            <person name="Castelle C.J."/>
            <person name="Probst A.J."/>
            <person name="Thomas B.C."/>
            <person name="Singh A."/>
            <person name="Wilkins M.J."/>
            <person name="Karaoz U."/>
            <person name="Brodie E.L."/>
            <person name="Williams K.H."/>
            <person name="Hubbard S.S."/>
            <person name="Banfield J.F."/>
        </authorList>
    </citation>
    <scope>NUCLEOTIDE SEQUENCE [LARGE SCALE GENOMIC DNA]</scope>
</reference>
<dbReference type="Gene3D" id="3.40.190.80">
    <property type="match status" value="1"/>
</dbReference>
<evidence type="ECO:0000256" key="1">
    <source>
        <dbReference type="ARBA" id="ARBA00001946"/>
    </source>
</evidence>
<dbReference type="SUPFAM" id="SSF56655">
    <property type="entry name" value="Carbohydrate phosphatase"/>
    <property type="match status" value="1"/>
</dbReference>
<feature type="binding site" evidence="5">
    <location>
        <position position="64"/>
    </location>
    <ligand>
        <name>Mg(2+)</name>
        <dbReference type="ChEBI" id="CHEBI:18420"/>
        <label>1</label>
        <note>catalytic</note>
    </ligand>
</feature>
<gene>
    <name evidence="6" type="ORF">A3J43_01495</name>
</gene>
<organism evidence="6 7">
    <name type="scientific">Candidatus Uhrbacteria bacterium RIFCSPHIGHO2_12_FULL_54_23</name>
    <dbReference type="NCBI Taxonomy" id="1802397"/>
    <lineage>
        <taxon>Bacteria</taxon>
        <taxon>Candidatus Uhriibacteriota</taxon>
    </lineage>
</organism>
<dbReference type="Pfam" id="PF00459">
    <property type="entry name" value="Inositol_P"/>
    <property type="match status" value="1"/>
</dbReference>
<dbReference type="EMBL" id="MGEF01000010">
    <property type="protein sequence ID" value="OGL79380.1"/>
    <property type="molecule type" value="Genomic_DNA"/>
</dbReference>
<sequence length="251" mass="28138">MRNFIEHITRKAGNTALKYFKKPELKFSHKKNIADVVTEADHASNKVLLDAIKKRFPAHGIISEETGEEQTSAEYVWIIDPLDGTRNFLTHTPLWGTMVGLARNKQMIAAAIYDPNHDELVYAERGKGAYLNGKRIHCSLTLPFSYGVINTILRSSDLRFITRLANNKEGEGVWAGNVGSAAMMAISVATGRRDWAVVSFRHIWDQAMLTLACHEAGCRTSDFTGKPWAWESRGIVVANAVLHKKLMRMVK</sequence>
<dbReference type="GO" id="GO:0046872">
    <property type="term" value="F:metal ion binding"/>
    <property type="evidence" value="ECO:0007669"/>
    <property type="project" value="UniProtKB-KW"/>
</dbReference>
<dbReference type="InterPro" id="IPR020583">
    <property type="entry name" value="Inositol_monoP_metal-BS"/>
</dbReference>
<dbReference type="AlphaFoldDB" id="A0A1F7UM76"/>
<dbReference type="FunFam" id="3.30.540.10:FF:000003">
    <property type="entry name" value="Inositol-1-monophosphatase"/>
    <property type="match status" value="1"/>
</dbReference>
<dbReference type="GO" id="GO:0007165">
    <property type="term" value="P:signal transduction"/>
    <property type="evidence" value="ECO:0007669"/>
    <property type="project" value="TreeGrafter"/>
</dbReference>
<feature type="binding site" evidence="5">
    <location>
        <position position="82"/>
    </location>
    <ligand>
        <name>Mg(2+)</name>
        <dbReference type="ChEBI" id="CHEBI:18420"/>
        <label>1</label>
        <note>catalytic</note>
    </ligand>
</feature>